<accession>A0ABW4NLN7</accession>
<organism evidence="3 4">
    <name type="scientific">Carnobacterium antarcticum</name>
    <dbReference type="NCBI Taxonomy" id="2126436"/>
    <lineage>
        <taxon>Bacteria</taxon>
        <taxon>Bacillati</taxon>
        <taxon>Bacillota</taxon>
        <taxon>Bacilli</taxon>
        <taxon>Lactobacillales</taxon>
        <taxon>Carnobacteriaceae</taxon>
        <taxon>Carnobacterium</taxon>
    </lineage>
</organism>
<evidence type="ECO:0000256" key="1">
    <source>
        <dbReference type="SAM" id="SignalP"/>
    </source>
</evidence>
<keyword evidence="1" id="KW-0732">Signal</keyword>
<dbReference type="EMBL" id="JBHUFF010000009">
    <property type="protein sequence ID" value="MFD1799277.1"/>
    <property type="molecule type" value="Genomic_DNA"/>
</dbReference>
<feature type="signal peptide" evidence="1">
    <location>
        <begin position="1"/>
        <end position="23"/>
    </location>
</feature>
<feature type="domain" description="DUF5626" evidence="2">
    <location>
        <begin position="38"/>
        <end position="154"/>
    </location>
</feature>
<feature type="chain" id="PRO_5047148115" evidence="1">
    <location>
        <begin position="24"/>
        <end position="157"/>
    </location>
</feature>
<proteinExistence type="predicted"/>
<evidence type="ECO:0000313" key="4">
    <source>
        <dbReference type="Proteomes" id="UP001597285"/>
    </source>
</evidence>
<name>A0ABW4NLN7_9LACT</name>
<comment type="caution">
    <text evidence="3">The sequence shown here is derived from an EMBL/GenBank/DDBJ whole genome shotgun (WGS) entry which is preliminary data.</text>
</comment>
<keyword evidence="4" id="KW-1185">Reference proteome</keyword>
<dbReference type="Proteomes" id="UP001597285">
    <property type="component" value="Unassembled WGS sequence"/>
</dbReference>
<dbReference type="RefSeq" id="WP_058918960.1">
    <property type="nucleotide sequence ID" value="NZ_JBHSQC010000004.1"/>
</dbReference>
<reference evidence="4" key="1">
    <citation type="journal article" date="2019" name="Int. J. Syst. Evol. Microbiol.">
        <title>The Global Catalogue of Microorganisms (GCM) 10K type strain sequencing project: providing services to taxonomists for standard genome sequencing and annotation.</title>
        <authorList>
            <consortium name="The Broad Institute Genomics Platform"/>
            <consortium name="The Broad Institute Genome Sequencing Center for Infectious Disease"/>
            <person name="Wu L."/>
            <person name="Ma J."/>
        </authorList>
    </citation>
    <scope>NUCLEOTIDE SEQUENCE [LARGE SCALE GENOMIC DNA]</scope>
    <source>
        <strain evidence="4">KCTC 42143</strain>
    </source>
</reference>
<sequence>MKKTFLILGLAALFSFGAQEVQAEAEQTVGDQGKIVYDLEQGGTQSFVVVTPAGENMFIEVEERPNFLRTVKNGNYKISAATPGQWKAEYQITISGNKITKAYSPSMVAYTGSFTSAKLSVDNTKQATYYLKRKVSLITTSINLRAKLLTNSISISY</sequence>
<gene>
    <name evidence="3" type="ORF">ACFSBK_05300</name>
</gene>
<evidence type="ECO:0000313" key="3">
    <source>
        <dbReference type="EMBL" id="MFD1799277.1"/>
    </source>
</evidence>
<dbReference type="InterPro" id="IPR040491">
    <property type="entry name" value="DUF5626"/>
</dbReference>
<evidence type="ECO:0000259" key="2">
    <source>
        <dbReference type="Pfam" id="PF18540"/>
    </source>
</evidence>
<protein>
    <submittedName>
        <fullName evidence="3">DUF5626 family protein</fullName>
    </submittedName>
</protein>
<dbReference type="Pfam" id="PF18540">
    <property type="entry name" value="DUF5626"/>
    <property type="match status" value="1"/>
</dbReference>
<dbReference type="Gene3D" id="2.60.40.3860">
    <property type="match status" value="1"/>
</dbReference>